<keyword evidence="2" id="KW-1185">Reference proteome</keyword>
<reference evidence="1 2" key="1">
    <citation type="journal article" date="2014" name="Nat. Genet.">
        <title>Genome sequence of the hot pepper provides insights into the evolution of pungency in Capsicum species.</title>
        <authorList>
            <person name="Kim S."/>
            <person name="Park M."/>
            <person name="Yeom S.I."/>
            <person name="Kim Y.M."/>
            <person name="Lee J.M."/>
            <person name="Lee H.A."/>
            <person name="Seo E."/>
            <person name="Choi J."/>
            <person name="Cheong K."/>
            <person name="Kim K.T."/>
            <person name="Jung K."/>
            <person name="Lee G.W."/>
            <person name="Oh S.K."/>
            <person name="Bae C."/>
            <person name="Kim S.B."/>
            <person name="Lee H.Y."/>
            <person name="Kim S.Y."/>
            <person name="Kim M.S."/>
            <person name="Kang B.C."/>
            <person name="Jo Y.D."/>
            <person name="Yang H.B."/>
            <person name="Jeong H.J."/>
            <person name="Kang W.H."/>
            <person name="Kwon J.K."/>
            <person name="Shin C."/>
            <person name="Lim J.Y."/>
            <person name="Park J.H."/>
            <person name="Huh J.H."/>
            <person name="Kim J.S."/>
            <person name="Kim B.D."/>
            <person name="Cohen O."/>
            <person name="Paran I."/>
            <person name="Suh M.C."/>
            <person name="Lee S.B."/>
            <person name="Kim Y.K."/>
            <person name="Shin Y."/>
            <person name="Noh S.J."/>
            <person name="Park J."/>
            <person name="Seo Y.S."/>
            <person name="Kwon S.Y."/>
            <person name="Kim H.A."/>
            <person name="Park J.M."/>
            <person name="Kim H.J."/>
            <person name="Choi S.B."/>
            <person name="Bosland P.W."/>
            <person name="Reeves G."/>
            <person name="Jo S.H."/>
            <person name="Lee B.W."/>
            <person name="Cho H.T."/>
            <person name="Choi H.S."/>
            <person name="Lee M.S."/>
            <person name="Yu Y."/>
            <person name="Do Choi Y."/>
            <person name="Park B.S."/>
            <person name="van Deynze A."/>
            <person name="Ashrafi H."/>
            <person name="Hill T."/>
            <person name="Kim W.T."/>
            <person name="Pai H.S."/>
            <person name="Ahn H.K."/>
            <person name="Yeam I."/>
            <person name="Giovannoni J.J."/>
            <person name="Rose J.K."/>
            <person name="Sorensen I."/>
            <person name="Lee S.J."/>
            <person name="Kim R.W."/>
            <person name="Choi I.Y."/>
            <person name="Choi B.S."/>
            <person name="Lim J.S."/>
            <person name="Lee Y.H."/>
            <person name="Choi D."/>
        </authorList>
    </citation>
    <scope>NUCLEOTIDE SEQUENCE [LARGE SCALE GENOMIC DNA]</scope>
    <source>
        <strain evidence="2">cv. CM334</strain>
    </source>
</reference>
<name>A0A2G2ZAV0_CAPAN</name>
<dbReference type="PANTHER" id="PTHR43205:SF64">
    <property type="entry name" value="ENOYL REDUCTASE (ER) DOMAIN-CONTAINING PROTEIN"/>
    <property type="match status" value="1"/>
</dbReference>
<evidence type="ECO:0000313" key="1">
    <source>
        <dbReference type="EMBL" id="PHT79128.1"/>
    </source>
</evidence>
<dbReference type="InterPro" id="IPR036291">
    <property type="entry name" value="NAD(P)-bd_dom_sf"/>
</dbReference>
<reference evidence="1 2" key="2">
    <citation type="journal article" date="2017" name="Genome Biol.">
        <title>New reference genome sequences of hot pepper reveal the massive evolution of plant disease-resistance genes by retroduplication.</title>
        <authorList>
            <person name="Kim S."/>
            <person name="Park J."/>
            <person name="Yeom S.I."/>
            <person name="Kim Y.M."/>
            <person name="Seo E."/>
            <person name="Kim K.T."/>
            <person name="Kim M.S."/>
            <person name="Lee J.M."/>
            <person name="Cheong K."/>
            <person name="Shin H.S."/>
            <person name="Kim S.B."/>
            <person name="Han K."/>
            <person name="Lee J."/>
            <person name="Park M."/>
            <person name="Lee H.A."/>
            <person name="Lee H.Y."/>
            <person name="Lee Y."/>
            <person name="Oh S."/>
            <person name="Lee J.H."/>
            <person name="Choi E."/>
            <person name="Choi E."/>
            <person name="Lee S.E."/>
            <person name="Jeon J."/>
            <person name="Kim H."/>
            <person name="Choi G."/>
            <person name="Song H."/>
            <person name="Lee J."/>
            <person name="Lee S.C."/>
            <person name="Kwon J.K."/>
            <person name="Lee H.Y."/>
            <person name="Koo N."/>
            <person name="Hong Y."/>
            <person name="Kim R.W."/>
            <person name="Kang W.H."/>
            <person name="Huh J.H."/>
            <person name="Kang B.C."/>
            <person name="Yang T.J."/>
            <person name="Lee Y.H."/>
            <person name="Bennetzen J.L."/>
            <person name="Choi D."/>
        </authorList>
    </citation>
    <scope>NUCLEOTIDE SEQUENCE [LARGE SCALE GENOMIC DNA]</scope>
    <source>
        <strain evidence="2">cv. CM334</strain>
    </source>
</reference>
<evidence type="ECO:0000313" key="2">
    <source>
        <dbReference type="Proteomes" id="UP000222542"/>
    </source>
</evidence>
<dbReference type="InterPro" id="IPR045010">
    <property type="entry name" value="MDR_fam"/>
</dbReference>
<gene>
    <name evidence="1" type="ORF">T459_17180</name>
</gene>
<dbReference type="GO" id="GO:0032440">
    <property type="term" value="F:2-alkenal reductase [NAD(P)H] activity"/>
    <property type="evidence" value="ECO:0000318"/>
    <property type="project" value="GO_Central"/>
</dbReference>
<dbReference type="Proteomes" id="UP000222542">
    <property type="component" value="Unassembled WGS sequence"/>
</dbReference>
<accession>A0A2G2ZAV0</accession>
<dbReference type="Gramene" id="PHT79128">
    <property type="protein sequence ID" value="PHT79128"/>
    <property type="gene ID" value="T459_17180"/>
</dbReference>
<dbReference type="STRING" id="4072.A0A2G2ZAV0"/>
<dbReference type="SUPFAM" id="SSF51735">
    <property type="entry name" value="NAD(P)-binding Rossmann-fold domains"/>
    <property type="match status" value="1"/>
</dbReference>
<sequence length="128" mass="14109">MVVMTIETRNSGLNKIFSGIGGFAAYVGISNVAAPKQGQVVYISAAAGGVGQLAGQFSKLNNCYVVGSAGTDEKVNDLKYYMFNFDGYFNYKKRRFRGSFNKVSDVQMVLTYILTMWEGPCWMKCCCT</sequence>
<comment type="caution">
    <text evidence="1">The sequence shown here is derived from an EMBL/GenBank/DDBJ whole genome shotgun (WGS) entry which is preliminary data.</text>
</comment>
<evidence type="ECO:0008006" key="3">
    <source>
        <dbReference type="Google" id="ProtNLM"/>
    </source>
</evidence>
<dbReference type="Gene3D" id="3.40.50.720">
    <property type="entry name" value="NAD(P)-binding Rossmann-like Domain"/>
    <property type="match status" value="1"/>
</dbReference>
<dbReference type="AlphaFoldDB" id="A0A2G2ZAV0"/>
<dbReference type="EMBL" id="AYRZ02000006">
    <property type="protein sequence ID" value="PHT79128.1"/>
    <property type="molecule type" value="Genomic_DNA"/>
</dbReference>
<protein>
    <recommendedName>
        <fullName evidence="3">2-alkenal reductase (NADP(+)-dependent)-like</fullName>
    </recommendedName>
</protein>
<dbReference type="PANTHER" id="PTHR43205">
    <property type="entry name" value="PROSTAGLANDIN REDUCTASE"/>
    <property type="match status" value="1"/>
</dbReference>
<proteinExistence type="predicted"/>
<organism evidence="1 2">
    <name type="scientific">Capsicum annuum</name>
    <name type="common">Capsicum pepper</name>
    <dbReference type="NCBI Taxonomy" id="4072"/>
    <lineage>
        <taxon>Eukaryota</taxon>
        <taxon>Viridiplantae</taxon>
        <taxon>Streptophyta</taxon>
        <taxon>Embryophyta</taxon>
        <taxon>Tracheophyta</taxon>
        <taxon>Spermatophyta</taxon>
        <taxon>Magnoliopsida</taxon>
        <taxon>eudicotyledons</taxon>
        <taxon>Gunneridae</taxon>
        <taxon>Pentapetalae</taxon>
        <taxon>asterids</taxon>
        <taxon>lamiids</taxon>
        <taxon>Solanales</taxon>
        <taxon>Solanaceae</taxon>
        <taxon>Solanoideae</taxon>
        <taxon>Capsiceae</taxon>
        <taxon>Capsicum</taxon>
    </lineage>
</organism>